<dbReference type="Proteomes" id="UP000293360">
    <property type="component" value="Unassembled WGS sequence"/>
</dbReference>
<proteinExistence type="predicted"/>
<dbReference type="GO" id="GO:0032259">
    <property type="term" value="P:methylation"/>
    <property type="evidence" value="ECO:0007669"/>
    <property type="project" value="UniProtKB-KW"/>
</dbReference>
<dbReference type="InterPro" id="IPR029063">
    <property type="entry name" value="SAM-dependent_MTases_sf"/>
</dbReference>
<gene>
    <name evidence="3" type="ORF">DL764_000180</name>
</gene>
<dbReference type="InterPro" id="IPR016874">
    <property type="entry name" value="TcmP-like"/>
</dbReference>
<sequence>MDVASGTQRVKVSLGPTERTLLLTLYARVVDAQQPAPIVNDTRAAQILNQVEHDPADLRCREAQQAVLLLRARQLDEWTAEFLESHPEATILHLACGLDSRCLRLKWGPKVRWIDVDFPDVVDLRTKVCENPDGDYQLVSADVVDDEWLNQIPPDRPTAVVFEGLTAYMEKATGKALIRRLAEHFKTGQLIFDTVGPISIYLQSLLKPVMKAGAKLTWGVHDAEALARLHPRLKLRDCLRPPEMKGFNHVTQPTRAFLLIYRRLPWFRNIGWCLRYDF</sequence>
<dbReference type="GO" id="GO:0008168">
    <property type="term" value="F:methyltransferase activity"/>
    <property type="evidence" value="ECO:0007669"/>
    <property type="project" value="UniProtKB-KW"/>
</dbReference>
<protein>
    <submittedName>
        <fullName evidence="3">Uncharacterized protein</fullName>
    </submittedName>
</protein>
<evidence type="ECO:0000313" key="4">
    <source>
        <dbReference type="Proteomes" id="UP000293360"/>
    </source>
</evidence>
<keyword evidence="1" id="KW-0489">Methyltransferase</keyword>
<dbReference type="STRING" id="155417.A0A4Q4TX62"/>
<evidence type="ECO:0000256" key="1">
    <source>
        <dbReference type="ARBA" id="ARBA00022603"/>
    </source>
</evidence>
<evidence type="ECO:0000313" key="3">
    <source>
        <dbReference type="EMBL" id="RYP11224.1"/>
    </source>
</evidence>
<dbReference type="AlphaFoldDB" id="A0A4Q4TX62"/>
<keyword evidence="4" id="KW-1185">Reference proteome</keyword>
<dbReference type="PIRSF" id="PIRSF028177">
    <property type="entry name" value="Polyketide_synth_Omtfrase_TcmP"/>
    <property type="match status" value="1"/>
</dbReference>
<organism evidence="3 4">
    <name type="scientific">Monosporascus ibericus</name>
    <dbReference type="NCBI Taxonomy" id="155417"/>
    <lineage>
        <taxon>Eukaryota</taxon>
        <taxon>Fungi</taxon>
        <taxon>Dikarya</taxon>
        <taxon>Ascomycota</taxon>
        <taxon>Pezizomycotina</taxon>
        <taxon>Sordariomycetes</taxon>
        <taxon>Xylariomycetidae</taxon>
        <taxon>Xylariales</taxon>
        <taxon>Xylariales incertae sedis</taxon>
        <taxon>Monosporascus</taxon>
    </lineage>
</organism>
<dbReference type="Gene3D" id="3.40.50.150">
    <property type="entry name" value="Vaccinia Virus protein VP39"/>
    <property type="match status" value="1"/>
</dbReference>
<evidence type="ECO:0000256" key="2">
    <source>
        <dbReference type="ARBA" id="ARBA00022679"/>
    </source>
</evidence>
<accession>A0A4Q4TX62</accession>
<dbReference type="EMBL" id="QJNU01000004">
    <property type="protein sequence ID" value="RYP11224.1"/>
    <property type="molecule type" value="Genomic_DNA"/>
</dbReference>
<name>A0A4Q4TX62_9PEZI</name>
<reference evidence="3 4" key="1">
    <citation type="submission" date="2018-06" db="EMBL/GenBank/DDBJ databases">
        <title>Complete Genomes of Monosporascus.</title>
        <authorList>
            <person name="Robinson A.J."/>
            <person name="Natvig D.O."/>
        </authorList>
    </citation>
    <scope>NUCLEOTIDE SEQUENCE [LARGE SCALE GENOMIC DNA]</scope>
    <source>
        <strain evidence="3 4">CBS 110550</strain>
    </source>
</reference>
<dbReference type="Pfam" id="PF04072">
    <property type="entry name" value="LCM"/>
    <property type="match status" value="1"/>
</dbReference>
<dbReference type="OrthoDB" id="203237at2759"/>
<dbReference type="InterPro" id="IPR007213">
    <property type="entry name" value="Ppm1/Ppm2/Tcmp"/>
</dbReference>
<dbReference type="SUPFAM" id="SSF53335">
    <property type="entry name" value="S-adenosyl-L-methionine-dependent methyltransferases"/>
    <property type="match status" value="1"/>
</dbReference>
<keyword evidence="2" id="KW-0808">Transferase</keyword>
<comment type="caution">
    <text evidence="3">The sequence shown here is derived from an EMBL/GenBank/DDBJ whole genome shotgun (WGS) entry which is preliminary data.</text>
</comment>
<dbReference type="PANTHER" id="PTHR43619">
    <property type="entry name" value="S-ADENOSYL-L-METHIONINE-DEPENDENT METHYLTRANSFERASE YKTD-RELATED"/>
    <property type="match status" value="1"/>
</dbReference>
<dbReference type="PANTHER" id="PTHR43619:SF2">
    <property type="entry name" value="S-ADENOSYL-L-METHIONINE-DEPENDENT METHYLTRANSFERASES SUPERFAMILY PROTEIN"/>
    <property type="match status" value="1"/>
</dbReference>